<comment type="similarity">
    <text evidence="2 4">Belongs to the FliE family.</text>
</comment>
<evidence type="ECO:0000256" key="4">
    <source>
        <dbReference type="HAMAP-Rule" id="MF_00724"/>
    </source>
</evidence>
<name>A0A917U821_9ACTN</name>
<accession>A0A917U821</accession>
<evidence type="ECO:0000256" key="3">
    <source>
        <dbReference type="ARBA" id="ARBA00023143"/>
    </source>
</evidence>
<dbReference type="GO" id="GO:0003774">
    <property type="term" value="F:cytoskeletal motor activity"/>
    <property type="evidence" value="ECO:0007669"/>
    <property type="project" value="InterPro"/>
</dbReference>
<sequence length="78" mass="8169">MPTGGGTDFGAMVAQGLQRLQSAQDTADNLAVEAATGRLTDVHDYMIAATQAGLATSLAVSVRNRALEAFNEIMRMQA</sequence>
<dbReference type="GO" id="GO:0009425">
    <property type="term" value="C:bacterial-type flagellum basal body"/>
    <property type="evidence" value="ECO:0007669"/>
    <property type="project" value="UniProtKB-SubCell"/>
</dbReference>
<dbReference type="Pfam" id="PF02049">
    <property type="entry name" value="FliE"/>
    <property type="match status" value="1"/>
</dbReference>
<evidence type="ECO:0000313" key="6">
    <source>
        <dbReference type="EMBL" id="GGM60948.1"/>
    </source>
</evidence>
<dbReference type="PANTHER" id="PTHR34653:SF1">
    <property type="entry name" value="FLAGELLAR HOOK-BASAL BODY COMPLEX PROTEIN FLIE"/>
    <property type="match status" value="1"/>
</dbReference>
<keyword evidence="3 4" id="KW-0975">Bacterial flagellum</keyword>
<reference evidence="6" key="2">
    <citation type="submission" date="2020-09" db="EMBL/GenBank/DDBJ databases">
        <authorList>
            <person name="Sun Q."/>
            <person name="Ohkuma M."/>
        </authorList>
    </citation>
    <scope>NUCLEOTIDE SEQUENCE</scope>
    <source>
        <strain evidence="6">JCM 19831</strain>
    </source>
</reference>
<evidence type="ECO:0000256" key="2">
    <source>
        <dbReference type="ARBA" id="ARBA00009272"/>
    </source>
</evidence>
<dbReference type="GO" id="GO:0071973">
    <property type="term" value="P:bacterial-type flagellum-dependent cell motility"/>
    <property type="evidence" value="ECO:0007669"/>
    <property type="project" value="InterPro"/>
</dbReference>
<evidence type="ECO:0000313" key="7">
    <source>
        <dbReference type="Proteomes" id="UP000642070"/>
    </source>
</evidence>
<dbReference type="HAMAP" id="MF_00724">
    <property type="entry name" value="FliE"/>
    <property type="match status" value="1"/>
</dbReference>
<dbReference type="InterPro" id="IPR001624">
    <property type="entry name" value="FliE"/>
</dbReference>
<dbReference type="EMBL" id="BMPI01000044">
    <property type="protein sequence ID" value="GGM60948.1"/>
    <property type="molecule type" value="Genomic_DNA"/>
</dbReference>
<dbReference type="Proteomes" id="UP000642070">
    <property type="component" value="Unassembled WGS sequence"/>
</dbReference>
<gene>
    <name evidence="4" type="primary">fliE</name>
    <name evidence="6" type="ORF">GCM10007977_073170</name>
</gene>
<organism evidence="6 7">
    <name type="scientific">Dactylosporangium sucinum</name>
    <dbReference type="NCBI Taxonomy" id="1424081"/>
    <lineage>
        <taxon>Bacteria</taxon>
        <taxon>Bacillati</taxon>
        <taxon>Actinomycetota</taxon>
        <taxon>Actinomycetes</taxon>
        <taxon>Micromonosporales</taxon>
        <taxon>Micromonosporaceae</taxon>
        <taxon>Dactylosporangium</taxon>
    </lineage>
</organism>
<comment type="subcellular location">
    <subcellularLocation>
        <location evidence="1 4">Bacterial flagellum basal body</location>
    </subcellularLocation>
</comment>
<dbReference type="NCBIfam" id="TIGR00205">
    <property type="entry name" value="fliE"/>
    <property type="match status" value="1"/>
</dbReference>
<comment type="caution">
    <text evidence="6">The sequence shown here is derived from an EMBL/GenBank/DDBJ whole genome shotgun (WGS) entry which is preliminary data.</text>
</comment>
<dbReference type="PRINTS" id="PR01006">
    <property type="entry name" value="FLGHOOKFLIE"/>
</dbReference>
<reference evidence="6" key="1">
    <citation type="journal article" date="2014" name="Int. J. Syst. Evol. Microbiol.">
        <title>Complete genome sequence of Corynebacterium casei LMG S-19264T (=DSM 44701T), isolated from a smear-ripened cheese.</title>
        <authorList>
            <consortium name="US DOE Joint Genome Institute (JGI-PGF)"/>
            <person name="Walter F."/>
            <person name="Albersmeier A."/>
            <person name="Kalinowski J."/>
            <person name="Ruckert C."/>
        </authorList>
    </citation>
    <scope>NUCLEOTIDE SEQUENCE</scope>
    <source>
        <strain evidence="6">JCM 19831</strain>
    </source>
</reference>
<dbReference type="GO" id="GO:0005198">
    <property type="term" value="F:structural molecule activity"/>
    <property type="evidence" value="ECO:0007669"/>
    <property type="project" value="UniProtKB-UniRule"/>
</dbReference>
<proteinExistence type="inferred from homology"/>
<evidence type="ECO:0000256" key="5">
    <source>
        <dbReference type="NCBIfam" id="TIGR00205"/>
    </source>
</evidence>
<evidence type="ECO:0000256" key="1">
    <source>
        <dbReference type="ARBA" id="ARBA00004117"/>
    </source>
</evidence>
<keyword evidence="7" id="KW-1185">Reference proteome</keyword>
<dbReference type="PANTHER" id="PTHR34653">
    <property type="match status" value="1"/>
</dbReference>
<dbReference type="AlphaFoldDB" id="A0A917U821"/>
<protein>
    <recommendedName>
        <fullName evidence="4 5">Flagellar hook-basal body complex protein FliE</fullName>
    </recommendedName>
</protein>